<keyword evidence="2" id="KW-0433">Leucine-rich repeat</keyword>
<protein>
    <submittedName>
        <fullName evidence="9">Cyst wall protein 1</fullName>
    </submittedName>
</protein>
<evidence type="ECO:0000256" key="3">
    <source>
        <dbReference type="ARBA" id="ARBA00022729"/>
    </source>
</evidence>
<keyword evidence="5" id="KW-0472">Membrane</keyword>
<dbReference type="AlphaFoldDB" id="A0A4Z1T4P3"/>
<dbReference type="Pfam" id="PF23598">
    <property type="entry name" value="LRR_14"/>
    <property type="match status" value="1"/>
</dbReference>
<evidence type="ECO:0000313" key="9">
    <source>
        <dbReference type="EMBL" id="TNJ30638.1"/>
    </source>
</evidence>
<dbReference type="InterPro" id="IPR053211">
    <property type="entry name" value="DNA_repair-toleration"/>
</dbReference>
<dbReference type="PANTHER" id="PTHR48060:SF21">
    <property type="entry name" value="L DOMAIN-LIKE PROTEIN"/>
    <property type="match status" value="1"/>
</dbReference>
<dbReference type="FunFam" id="3.80.10.10:FF:000400">
    <property type="entry name" value="Nuclear pore complex protein NUP107"/>
    <property type="match status" value="1"/>
</dbReference>
<feature type="signal peptide" evidence="6">
    <location>
        <begin position="1"/>
        <end position="16"/>
    </location>
</feature>
<accession>A0A4Z1T4P3</accession>
<sequence length="247" mass="26455">MNAILGLLGLLVASLALTCPATDRDVLTSIYDATNGPAWTVTNNWLSDDAVCTWTGVTCNIAGQIIEINLSNSGLDGALPDVIGCLTNLKTLYLNGNSLVGDIPPEICELTHLQYLQINSAGLTGEIPTCMCTMTSLMFIYLSNNTLTGEIPSCMGDLEFLKELHLDCNQLSGSVPAGLFTLEHLIELYLQCNPELVCTTPPDTFTGRYECGTENYDCTSCASNVPTNCAECITIEDCGLYCLTPPS</sequence>
<evidence type="ECO:0000313" key="10">
    <source>
        <dbReference type="Proteomes" id="UP000315496"/>
    </source>
</evidence>
<evidence type="ECO:0000256" key="2">
    <source>
        <dbReference type="ARBA" id="ARBA00022614"/>
    </source>
</evidence>
<dbReference type="EMBL" id="VDLU01000001">
    <property type="protein sequence ID" value="TNJ30638.1"/>
    <property type="molecule type" value="Genomic_DNA"/>
</dbReference>
<organism evidence="9 10">
    <name type="scientific">Giardia muris</name>
    <dbReference type="NCBI Taxonomy" id="5742"/>
    <lineage>
        <taxon>Eukaryota</taxon>
        <taxon>Metamonada</taxon>
        <taxon>Diplomonadida</taxon>
        <taxon>Hexamitidae</taxon>
        <taxon>Giardiinae</taxon>
        <taxon>Giardia</taxon>
    </lineage>
</organism>
<dbReference type="PANTHER" id="PTHR48060">
    <property type="entry name" value="DNA DAMAGE-REPAIR/TOLERATION PROTEIN DRT100"/>
    <property type="match status" value="1"/>
</dbReference>
<evidence type="ECO:0000256" key="5">
    <source>
        <dbReference type="ARBA" id="ARBA00023136"/>
    </source>
</evidence>
<dbReference type="SUPFAM" id="SSF52058">
    <property type="entry name" value="L domain-like"/>
    <property type="match status" value="1"/>
</dbReference>
<evidence type="ECO:0000256" key="4">
    <source>
        <dbReference type="ARBA" id="ARBA00022737"/>
    </source>
</evidence>
<keyword evidence="4" id="KW-0677">Repeat</keyword>
<evidence type="ECO:0000256" key="6">
    <source>
        <dbReference type="SAM" id="SignalP"/>
    </source>
</evidence>
<dbReference type="InterPro" id="IPR013210">
    <property type="entry name" value="LRR_N_plant-typ"/>
</dbReference>
<evidence type="ECO:0000259" key="7">
    <source>
        <dbReference type="Pfam" id="PF08263"/>
    </source>
</evidence>
<dbReference type="Gene3D" id="3.80.10.10">
    <property type="entry name" value="Ribonuclease Inhibitor"/>
    <property type="match status" value="1"/>
</dbReference>
<proteinExistence type="predicted"/>
<feature type="chain" id="PRO_5021482924" evidence="6">
    <location>
        <begin position="17"/>
        <end position="247"/>
    </location>
</feature>
<dbReference type="SMART" id="SM00369">
    <property type="entry name" value="LRR_TYP"/>
    <property type="match status" value="2"/>
</dbReference>
<evidence type="ECO:0000259" key="8">
    <source>
        <dbReference type="Pfam" id="PF23598"/>
    </source>
</evidence>
<comment type="subcellular location">
    <subcellularLocation>
        <location evidence="1">Membrane</location>
    </subcellularLocation>
</comment>
<keyword evidence="10" id="KW-1185">Reference proteome</keyword>
<dbReference type="OrthoDB" id="1706439at2759"/>
<comment type="caution">
    <text evidence="9">The sequence shown here is derived from an EMBL/GenBank/DDBJ whole genome shotgun (WGS) entry which is preliminary data.</text>
</comment>
<name>A0A4Z1T4P3_GIAMU</name>
<dbReference type="InterPro" id="IPR032675">
    <property type="entry name" value="LRR_dom_sf"/>
</dbReference>
<keyword evidence="3 6" id="KW-0732">Signal</keyword>
<reference evidence="9 10" key="1">
    <citation type="submission" date="2019-05" db="EMBL/GenBank/DDBJ databases">
        <title>The compact genome of Giardia muris reveals important steps in the evolution of intestinal protozoan parasites.</title>
        <authorList>
            <person name="Xu F."/>
            <person name="Jimenez-Gonzalez A."/>
            <person name="Einarsson E."/>
            <person name="Astvaldsson A."/>
            <person name="Peirasmaki D."/>
            <person name="Eckmann L."/>
            <person name="Andersson J.O."/>
            <person name="Svard S.G."/>
            <person name="Jerlstrom-Hultqvist J."/>
        </authorList>
    </citation>
    <scope>NUCLEOTIDE SEQUENCE [LARGE SCALE GENOMIC DNA]</scope>
    <source>
        <strain evidence="9 10">Roberts-Thomson</strain>
    </source>
</reference>
<feature type="domain" description="Leucine-rich repeat-containing N-terminal plant-type" evidence="7">
    <location>
        <begin position="21"/>
        <end position="60"/>
    </location>
</feature>
<feature type="domain" description="Disease resistance R13L4/SHOC-2-like LRR" evidence="8">
    <location>
        <begin position="82"/>
        <end position="192"/>
    </location>
</feature>
<dbReference type="Proteomes" id="UP000315496">
    <property type="component" value="Chromosome 1"/>
</dbReference>
<evidence type="ECO:0000256" key="1">
    <source>
        <dbReference type="ARBA" id="ARBA00004370"/>
    </source>
</evidence>
<dbReference type="GO" id="GO:0016020">
    <property type="term" value="C:membrane"/>
    <property type="evidence" value="ECO:0007669"/>
    <property type="project" value="UniProtKB-SubCell"/>
</dbReference>
<dbReference type="InterPro" id="IPR003591">
    <property type="entry name" value="Leu-rich_rpt_typical-subtyp"/>
</dbReference>
<dbReference type="VEuPathDB" id="GiardiaDB:GMRT_10774"/>
<dbReference type="InterPro" id="IPR055414">
    <property type="entry name" value="LRR_R13L4/SHOC2-like"/>
</dbReference>
<dbReference type="Pfam" id="PF08263">
    <property type="entry name" value="LRRNT_2"/>
    <property type="match status" value="1"/>
</dbReference>
<gene>
    <name evidence="9" type="ORF">GMRT_10774</name>
</gene>